<evidence type="ECO:0000259" key="2">
    <source>
        <dbReference type="Pfam" id="PF00933"/>
    </source>
</evidence>
<dbReference type="InterPro" id="IPR036962">
    <property type="entry name" value="Glyco_hydro_3_N_sf"/>
</dbReference>
<dbReference type="PRINTS" id="PR00133">
    <property type="entry name" value="GLHYDRLASE3"/>
</dbReference>
<dbReference type="InterPro" id="IPR051915">
    <property type="entry name" value="Cellulose_Degrad_GH3"/>
</dbReference>
<dbReference type="InterPro" id="IPR036881">
    <property type="entry name" value="Glyco_hydro_3_C_sf"/>
</dbReference>
<organism evidence="5">
    <name type="scientific">Vibrio alginolyticus</name>
    <dbReference type="NCBI Taxonomy" id="663"/>
    <lineage>
        <taxon>Bacteria</taxon>
        <taxon>Pseudomonadati</taxon>
        <taxon>Pseudomonadota</taxon>
        <taxon>Gammaproteobacteria</taxon>
        <taxon>Vibrionales</taxon>
        <taxon>Vibrionaceae</taxon>
        <taxon>Vibrio</taxon>
    </lineage>
</organism>
<dbReference type="Pfam" id="PF18559">
    <property type="entry name" value="Exop_C"/>
    <property type="match status" value="1"/>
</dbReference>
<dbReference type="Pfam" id="PF01915">
    <property type="entry name" value="Glyco_hydro_3_C"/>
    <property type="match status" value="1"/>
</dbReference>
<dbReference type="InterPro" id="IPR008979">
    <property type="entry name" value="Galactose-bd-like_sf"/>
</dbReference>
<dbReference type="SUPFAM" id="SSF49785">
    <property type="entry name" value="Galactose-binding domain-like"/>
    <property type="match status" value="1"/>
</dbReference>
<reference evidence="5" key="1">
    <citation type="submission" date="2016-10" db="EMBL/GenBank/DDBJ databases">
        <title>The High Quality Genome of Vibrio alginolyticus K01M1.</title>
        <authorList>
            <person name="Wendling C."/>
            <person name="Chibani C.M."/>
            <person name="Hertel R."/>
            <person name="Sproer C."/>
            <person name="Bunk B."/>
            <person name="Overmann J."/>
            <person name="Roth O."/>
            <person name="Liesegang H."/>
        </authorList>
    </citation>
    <scope>NUCLEOTIDE SEQUENCE</scope>
    <source>
        <strain evidence="5">K05K4</strain>
    </source>
</reference>
<evidence type="ECO:0000256" key="1">
    <source>
        <dbReference type="ARBA" id="ARBA00022801"/>
    </source>
</evidence>
<feature type="domain" description="ExoP galactose-binding-like" evidence="4">
    <location>
        <begin position="760"/>
        <end position="908"/>
    </location>
</feature>
<dbReference type="PANTHER" id="PTHR30620">
    <property type="entry name" value="PERIPLASMIC BETA-GLUCOSIDASE-RELATED"/>
    <property type="match status" value="1"/>
</dbReference>
<name>A0A1W6TD17_VIBAL</name>
<proteinExistence type="predicted"/>
<protein>
    <submittedName>
        <fullName evidence="5">Periplasmic beta-glucosidase</fullName>
        <ecNumber evidence="5">3.2.1.21</ecNumber>
    </submittedName>
</protein>
<dbReference type="RefSeq" id="WP_086046875.1">
    <property type="nucleotide sequence ID" value="NZ_CP017889.1"/>
</dbReference>
<feature type="domain" description="Glycoside hydrolase family 3 N-terminal" evidence="2">
    <location>
        <begin position="65"/>
        <end position="414"/>
    </location>
</feature>
<dbReference type="InterPro" id="IPR002772">
    <property type="entry name" value="Glyco_hydro_3_C"/>
</dbReference>
<dbReference type="InterPro" id="IPR001764">
    <property type="entry name" value="Glyco_hydro_3_N"/>
</dbReference>
<gene>
    <name evidence="5" type="primary">bglX</name>
    <name evidence="5" type="ORF">K05K4_19050</name>
</gene>
<dbReference type="GO" id="GO:0008422">
    <property type="term" value="F:beta-glucosidase activity"/>
    <property type="evidence" value="ECO:0007669"/>
    <property type="project" value="UniProtKB-EC"/>
</dbReference>
<dbReference type="AlphaFoldDB" id="A0A1W6TD17"/>
<evidence type="ECO:0000259" key="3">
    <source>
        <dbReference type="Pfam" id="PF01915"/>
    </source>
</evidence>
<evidence type="ECO:0000313" key="5">
    <source>
        <dbReference type="EMBL" id="ARP18739.1"/>
    </source>
</evidence>
<dbReference type="GO" id="GO:0009251">
    <property type="term" value="P:glucan catabolic process"/>
    <property type="evidence" value="ECO:0007669"/>
    <property type="project" value="TreeGrafter"/>
</dbReference>
<dbReference type="InterPro" id="IPR041443">
    <property type="entry name" value="Exop_C"/>
</dbReference>
<keyword evidence="5" id="KW-0326">Glycosidase</keyword>
<dbReference type="InterPro" id="IPR017853">
    <property type="entry name" value="GH"/>
</dbReference>
<keyword evidence="1 5" id="KW-0378">Hydrolase</keyword>
<dbReference type="EMBL" id="CP017902">
    <property type="protein sequence ID" value="ARP18739.1"/>
    <property type="molecule type" value="Genomic_DNA"/>
</dbReference>
<dbReference type="SUPFAM" id="SSF52279">
    <property type="entry name" value="Beta-D-glucan exohydrolase, C-terminal domain"/>
    <property type="match status" value="1"/>
</dbReference>
<accession>A0A1W6TD17</accession>
<dbReference type="Gene3D" id="2.60.120.430">
    <property type="entry name" value="Galactose-binding lectin"/>
    <property type="match status" value="1"/>
</dbReference>
<dbReference type="PROSITE" id="PS51257">
    <property type="entry name" value="PROKAR_LIPOPROTEIN"/>
    <property type="match status" value="1"/>
</dbReference>
<dbReference type="SUPFAM" id="SSF51445">
    <property type="entry name" value="(Trans)glycosidases"/>
    <property type="match status" value="1"/>
</dbReference>
<feature type="domain" description="Glycoside hydrolase family 3 C-terminal" evidence="3">
    <location>
        <begin position="455"/>
        <end position="695"/>
    </location>
</feature>
<dbReference type="Gene3D" id="3.20.20.300">
    <property type="entry name" value="Glycoside hydrolase, family 3, N-terminal domain"/>
    <property type="match status" value="1"/>
</dbReference>
<dbReference type="EC" id="3.2.1.21" evidence="5"/>
<dbReference type="PANTHER" id="PTHR30620:SF77">
    <property type="entry name" value="LYSOSOMAL BETA GLUCOSIDASE-LIKE"/>
    <property type="match status" value="1"/>
</dbReference>
<dbReference type="Gene3D" id="3.40.50.1700">
    <property type="entry name" value="Glycoside hydrolase family 3 C-terminal domain"/>
    <property type="match status" value="1"/>
</dbReference>
<evidence type="ECO:0000259" key="4">
    <source>
        <dbReference type="Pfam" id="PF18559"/>
    </source>
</evidence>
<sequence>MLNTKKNFISIFISLALVGCFNENKEESEVDTTTPYFAEWENVNSIIKKDPAIESEIQRILNQMTLEEKVGQMIQPDLRDVTPEEAKKYKLGSILNGGGAAPNGDKYATAEDWAKEADKFWIALEEAYADRGFRVPFMWATDAVHGHNNVFQATIFPHNIGLGAARNPDLIEEIGKATAREVAATGLDWTFAPTVATPRDERWGRVYEGYSEDPEIVYEYAQRMVQGLQGGEEGLKGDTNVVSNVKHWVGDGGTFGGVDHGENRYTEEYLRNIHSMGYIGGLKAGAQVVMSSFNSWWNESNYDPMVDKRYLDPDSDSDYMQNQKVHGSAYLISDVLKGKMGFDGVVVTDWNGQGEINGCTAANCAQAVIAGNDVFMVTSRNDWQAFYQNVIDQVNSGLIPMERIDDAVTRILRVKMRANMWEKPMPSERSLAGNQDILSAPEHVAIARKAVSESLVLLKNDSHALPLKKEGQKYLVVGSAANDITKQTGGWSLSWQGDGNTVDKDFPNAQTMLMAMQEVVGEENIITDTASTTPEEAIAVVVIGEDPYAEMFGDISKSQTLEFASIKPSYKKDSELIKSLKEQGFKVVTVFYSGRQLYVNDEINNSDAFVAAWLPGTEGLGITDVLFGDKDFKGKLSYTWGKTKCSTTINRVAPNIPNYITPVDGSHKDTNGNVIEQELDGEYGQLFPYGYGLNYSGETDVAATEEDLNKLPLDPRDYGCGMDAHDTGVASEPLEVFGKSAKGEFTARISGDVNGWSGVAVSKGETSIGSLTTTGIDYQGMQQSALNIKFAGSVGEFENKSAAQVYMQTPDEKGQDYNRYMNANSTIEFDVRMKSPAPTELILSTHCEYPCRGEVNVASILPTPSEEWTTIKVPTQCLADAGMSFQMMNTAFLLYSAETTEFDLGNVRYVPQPDEIPSDAVKCEDLLGEVLPPLTNDSYNVLVDWAAEVNTTNQYSTDNWQPLPEGVTHMTASNEDGTVVVHYNSDSPESYKGILHFNFEPKNLENFKNGSLKFTVNVKTLGAQKPDSEQTGLVIKVGGEKGDTGDIFVEQLSGVQLEQILGQDQTVIVQMSDILSKVDNAYFAQSLKSFTIFPAWANTQAGVKFEVKDIKFVK</sequence>
<dbReference type="Pfam" id="PF00933">
    <property type="entry name" value="Glyco_hydro_3"/>
    <property type="match status" value="1"/>
</dbReference>